<dbReference type="PANTHER" id="PTHR43390">
    <property type="entry name" value="SIGNAL PEPTIDASE I"/>
    <property type="match status" value="1"/>
</dbReference>
<evidence type="ECO:0000256" key="9">
    <source>
        <dbReference type="RuleBase" id="RU362042"/>
    </source>
</evidence>
<dbReference type="InterPro" id="IPR019756">
    <property type="entry name" value="Pept_S26A_signal_pept_1_Ser-AS"/>
</dbReference>
<feature type="active site" evidence="7">
    <location>
        <position position="107"/>
    </location>
</feature>
<evidence type="ECO:0000256" key="1">
    <source>
        <dbReference type="ARBA" id="ARBA00000677"/>
    </source>
</evidence>
<keyword evidence="8" id="KW-0472">Membrane</keyword>
<evidence type="ECO:0000256" key="5">
    <source>
        <dbReference type="ARBA" id="ARBA00022670"/>
    </source>
</evidence>
<dbReference type="InterPro" id="IPR019757">
    <property type="entry name" value="Pept_S26A_signal_pept_1_Lys-AS"/>
</dbReference>
<dbReference type="InterPro" id="IPR036286">
    <property type="entry name" value="LexA/Signal_pep-like_sf"/>
</dbReference>
<dbReference type="CDD" id="cd06530">
    <property type="entry name" value="S26_SPase_I"/>
    <property type="match status" value="1"/>
</dbReference>
<dbReference type="EMBL" id="JACPRF010000379">
    <property type="protein sequence ID" value="MBI2877690.1"/>
    <property type="molecule type" value="Genomic_DNA"/>
</dbReference>
<dbReference type="Proteomes" id="UP000769766">
    <property type="component" value="Unassembled WGS sequence"/>
</dbReference>
<evidence type="ECO:0000256" key="3">
    <source>
        <dbReference type="ARBA" id="ARBA00013208"/>
    </source>
</evidence>
<dbReference type="InterPro" id="IPR000223">
    <property type="entry name" value="Pept_S26A_signal_pept_1"/>
</dbReference>
<evidence type="ECO:0000313" key="12">
    <source>
        <dbReference type="Proteomes" id="UP000769766"/>
    </source>
</evidence>
<keyword evidence="8" id="KW-1133">Transmembrane helix</keyword>
<dbReference type="GO" id="GO:0004252">
    <property type="term" value="F:serine-type endopeptidase activity"/>
    <property type="evidence" value="ECO:0007669"/>
    <property type="project" value="InterPro"/>
</dbReference>
<keyword evidence="6 8" id="KW-0378">Hydrolase</keyword>
<evidence type="ECO:0000256" key="6">
    <source>
        <dbReference type="ARBA" id="ARBA00022801"/>
    </source>
</evidence>
<dbReference type="Gene3D" id="2.10.109.10">
    <property type="entry name" value="Umud Fragment, subunit A"/>
    <property type="match status" value="1"/>
</dbReference>
<evidence type="ECO:0000256" key="2">
    <source>
        <dbReference type="ARBA" id="ARBA00009370"/>
    </source>
</evidence>
<dbReference type="SUPFAM" id="SSF51306">
    <property type="entry name" value="LexA/Signal peptidase"/>
    <property type="match status" value="1"/>
</dbReference>
<comment type="catalytic activity">
    <reaction evidence="1 8">
        <text>Cleavage of hydrophobic, N-terminal signal or leader sequences from secreted and periplasmic proteins.</text>
        <dbReference type="EC" id="3.4.21.89"/>
    </reaction>
</comment>
<comment type="subcellular location">
    <subcellularLocation>
        <location evidence="9">Membrane</location>
        <topology evidence="9">Single-pass type II membrane protein</topology>
    </subcellularLocation>
</comment>
<keyword evidence="5 8" id="KW-0645">Protease</keyword>
<dbReference type="GO" id="GO:0009003">
    <property type="term" value="F:signal peptidase activity"/>
    <property type="evidence" value="ECO:0007669"/>
    <property type="project" value="UniProtKB-EC"/>
</dbReference>
<sequence>MEEKALEIAQVEDVIQRKSVVREYAEALVYAIILALVIRTFVVQAFKIPSGSMIPTLLSGDHILVNKFIYGVKVPFTDTTLVHFKKPQRGDIIVFKYPEDEKRDFIKRVVGLPGETVEIHNKQVYINGKALKESYTIYRDEGYLPDSTSPRDNYGPTRISAGHLFVMGDNRDNSMDSRFWGFLDETKIKGKAFLIYFSWNGEQHGVRWKRIGDLIR</sequence>
<name>A0A932G1W7_UNCTE</name>
<gene>
    <name evidence="11" type="primary">lepB</name>
    <name evidence="11" type="ORF">HYY20_12495</name>
</gene>
<reference evidence="11" key="1">
    <citation type="submission" date="2020-07" db="EMBL/GenBank/DDBJ databases">
        <title>Huge and variable diversity of episymbiotic CPR bacteria and DPANN archaea in groundwater ecosystems.</title>
        <authorList>
            <person name="He C.Y."/>
            <person name="Keren R."/>
            <person name="Whittaker M."/>
            <person name="Farag I.F."/>
            <person name="Doudna J."/>
            <person name="Cate J.H.D."/>
            <person name="Banfield J.F."/>
        </authorList>
    </citation>
    <scope>NUCLEOTIDE SEQUENCE</scope>
    <source>
        <strain evidence="11">NC_groundwater_672_Ag_B-0.1um_62_36</strain>
    </source>
</reference>
<dbReference type="EC" id="3.4.21.89" evidence="3 8"/>
<organism evidence="11 12">
    <name type="scientific">Tectimicrobiota bacterium</name>
    <dbReference type="NCBI Taxonomy" id="2528274"/>
    <lineage>
        <taxon>Bacteria</taxon>
        <taxon>Pseudomonadati</taxon>
        <taxon>Nitrospinota/Tectimicrobiota group</taxon>
        <taxon>Candidatus Tectimicrobiota</taxon>
    </lineage>
</organism>
<dbReference type="GO" id="GO:0006465">
    <property type="term" value="P:signal peptide processing"/>
    <property type="evidence" value="ECO:0007669"/>
    <property type="project" value="InterPro"/>
</dbReference>
<comment type="caution">
    <text evidence="11">The sequence shown here is derived from an EMBL/GenBank/DDBJ whole genome shotgun (WGS) entry which is preliminary data.</text>
</comment>
<evidence type="ECO:0000259" key="10">
    <source>
        <dbReference type="Pfam" id="PF10502"/>
    </source>
</evidence>
<dbReference type="GO" id="GO:0016020">
    <property type="term" value="C:membrane"/>
    <property type="evidence" value="ECO:0007669"/>
    <property type="project" value="UniProtKB-SubCell"/>
</dbReference>
<dbReference type="InterPro" id="IPR019533">
    <property type="entry name" value="Peptidase_S26"/>
</dbReference>
<dbReference type="PRINTS" id="PR00727">
    <property type="entry name" value="LEADERPTASE"/>
</dbReference>
<dbReference type="AlphaFoldDB" id="A0A932G1W7"/>
<dbReference type="PROSITE" id="PS00501">
    <property type="entry name" value="SPASE_I_1"/>
    <property type="match status" value="1"/>
</dbReference>
<evidence type="ECO:0000256" key="4">
    <source>
        <dbReference type="ARBA" id="ARBA00019232"/>
    </source>
</evidence>
<feature type="transmembrane region" description="Helical" evidence="8">
    <location>
        <begin position="27"/>
        <end position="46"/>
    </location>
</feature>
<proteinExistence type="inferred from homology"/>
<comment type="similarity">
    <text evidence="2 9">Belongs to the peptidase S26 family.</text>
</comment>
<dbReference type="Pfam" id="PF10502">
    <property type="entry name" value="Peptidase_S26"/>
    <property type="match status" value="1"/>
</dbReference>
<dbReference type="PROSITE" id="PS00761">
    <property type="entry name" value="SPASE_I_3"/>
    <property type="match status" value="1"/>
</dbReference>
<dbReference type="PROSITE" id="PS00760">
    <property type="entry name" value="SPASE_I_2"/>
    <property type="match status" value="1"/>
</dbReference>
<dbReference type="NCBIfam" id="TIGR02227">
    <property type="entry name" value="sigpep_I_bact"/>
    <property type="match status" value="1"/>
</dbReference>
<dbReference type="PANTHER" id="PTHR43390:SF1">
    <property type="entry name" value="CHLOROPLAST PROCESSING PEPTIDASE"/>
    <property type="match status" value="1"/>
</dbReference>
<evidence type="ECO:0000313" key="11">
    <source>
        <dbReference type="EMBL" id="MBI2877690.1"/>
    </source>
</evidence>
<keyword evidence="8" id="KW-0812">Transmembrane</keyword>
<accession>A0A932G1W7</accession>
<protein>
    <recommendedName>
        <fullName evidence="4 8">Signal peptidase I</fullName>
        <ecNumber evidence="3 8">3.4.21.89</ecNumber>
    </recommendedName>
</protein>
<feature type="active site" evidence="7">
    <location>
        <position position="52"/>
    </location>
</feature>
<evidence type="ECO:0000256" key="7">
    <source>
        <dbReference type="PIRSR" id="PIRSR600223-1"/>
    </source>
</evidence>
<dbReference type="InterPro" id="IPR019758">
    <property type="entry name" value="Pept_S26A_signal_pept_1_CS"/>
</dbReference>
<evidence type="ECO:0000256" key="8">
    <source>
        <dbReference type="RuleBase" id="RU003993"/>
    </source>
</evidence>
<feature type="domain" description="Peptidase S26" evidence="10">
    <location>
        <begin position="22"/>
        <end position="197"/>
    </location>
</feature>